<dbReference type="EMBL" id="SLXE01000015">
    <property type="protein sequence ID" value="TCP05969.1"/>
    <property type="molecule type" value="Genomic_DNA"/>
</dbReference>
<sequence>MTLEIKTATIAPVRHTYANIARRFGEKPATRYQEATYDAQATANFHYRPLWQPQKELNDKHYTALEMADWYALRDPRQFYYGAYVQNRARMQDAAEHNYAFFEKRDLAGFIGEEARKAVVFGLLPLRHVEQTANLNHMSGAAYGYGTAITQACLYAGMDRMGMAQYLSRIGLLLDGNSGQSLAEAKEIWMSHPAWQGVRALCEEMLVEQDWFALFWVQALLVDSHIRQIFYTGLEQALAGQGARDMAMLTEFMHDCLKDISAWSDSVFKAAAAESEANRALLAGWLEKWQPQVAAAYGEVAEALLGDAAEGAMSAAAEEIGKRAAKAGVAV</sequence>
<reference evidence="4" key="2">
    <citation type="submission" date="2021-12" db="EMBL/GenBank/DDBJ databases">
        <authorList>
            <person name="Veyrier F.J."/>
        </authorList>
    </citation>
    <scope>NUCLEOTIDE SEQUENCE</scope>
    <source>
        <strain evidence="4">1258/02</strain>
    </source>
</reference>
<evidence type="ECO:0000313" key="6">
    <source>
        <dbReference type="Proteomes" id="UP000829756"/>
    </source>
</evidence>
<reference evidence="3 5" key="1">
    <citation type="submission" date="2019-03" db="EMBL/GenBank/DDBJ databases">
        <title>Genomic Encyclopedia of Type Strains, Phase IV (KMG-IV): sequencing the most valuable type-strain genomes for metagenomic binning, comparative biology and taxonomic classification.</title>
        <authorList>
            <person name="Goeker M."/>
        </authorList>
    </citation>
    <scope>NUCLEOTIDE SEQUENCE [LARGE SCALE GENOMIC DNA]</scope>
    <source>
        <strain evidence="3 5">DSM 17474</strain>
    </source>
</reference>
<evidence type="ECO:0000313" key="4">
    <source>
        <dbReference type="EMBL" id="UOO80111.1"/>
    </source>
</evidence>
<dbReference type="EMBL" id="CP091507">
    <property type="protein sequence ID" value="UOO80111.1"/>
    <property type="molecule type" value="Genomic_DNA"/>
</dbReference>
<dbReference type="PIRSF" id="PIRSF000040">
    <property type="entry name" value="MMOH_comp"/>
    <property type="match status" value="1"/>
</dbReference>
<dbReference type="GO" id="GO:0016709">
    <property type="term" value="F:oxidoreductase activity, acting on paired donors, with incorporation or reduction of molecular oxygen, NAD(P)H as one donor, and incorporation of one atom of oxygen"/>
    <property type="evidence" value="ECO:0007669"/>
    <property type="project" value="InterPro"/>
</dbReference>
<proteinExistence type="predicted"/>
<organism evidence="4 6">
    <name type="scientific">Uruburuella suis</name>
    <dbReference type="NCBI Taxonomy" id="252130"/>
    <lineage>
        <taxon>Bacteria</taxon>
        <taxon>Pseudomonadati</taxon>
        <taxon>Pseudomonadota</taxon>
        <taxon>Betaproteobacteria</taxon>
        <taxon>Neisseriales</taxon>
        <taxon>Neisseriaceae</taxon>
        <taxon>Uruburuella</taxon>
    </lineage>
</organism>
<reference evidence="4" key="3">
    <citation type="journal article" date="2022" name="Res Sq">
        <title>Evolution of multicellular longitudinally dividing oral cavity symbionts (Neisseriaceae).</title>
        <authorList>
            <person name="Nyongesa S."/>
            <person name="Weber P."/>
            <person name="Bernet E."/>
            <person name="Pullido F."/>
            <person name="Nieckarz M."/>
            <person name="Delaby M."/>
            <person name="Nieves C."/>
            <person name="Viehboeck T."/>
            <person name="Krause N."/>
            <person name="Rivera-Millot A."/>
            <person name="Nakamura A."/>
            <person name="Vischer N."/>
            <person name="VanNieuwenhze M."/>
            <person name="Brun Y."/>
            <person name="Cava F."/>
            <person name="Bulgheresi S."/>
            <person name="Veyrier F."/>
        </authorList>
    </citation>
    <scope>NUCLEOTIDE SEQUENCE</scope>
    <source>
        <strain evidence="4">1258/02</strain>
    </source>
</reference>
<evidence type="ECO:0000313" key="5">
    <source>
        <dbReference type="Proteomes" id="UP000294721"/>
    </source>
</evidence>
<dbReference type="RefSeq" id="WP_132953972.1">
    <property type="nucleotide sequence ID" value="NZ_CP091507.1"/>
</dbReference>
<evidence type="ECO:0000256" key="1">
    <source>
        <dbReference type="ARBA" id="ARBA00023002"/>
    </source>
</evidence>
<dbReference type="CDD" id="cd01058">
    <property type="entry name" value="AAMH_B"/>
    <property type="match status" value="1"/>
</dbReference>
<dbReference type="InterPro" id="IPR012078">
    <property type="entry name" value="MP_mOase_hydro"/>
</dbReference>
<accession>A0AAE9GZT5</accession>
<dbReference type="InterPro" id="IPR003430">
    <property type="entry name" value="Phenol_Hydrox"/>
</dbReference>
<dbReference type="Proteomes" id="UP000829756">
    <property type="component" value="Chromosome"/>
</dbReference>
<keyword evidence="5" id="KW-1185">Reference proteome</keyword>
<protein>
    <submittedName>
        <fullName evidence="4">Aromatic/alkene monooxygenase hydroxylase subunit beta</fullName>
    </submittedName>
    <submittedName>
        <fullName evidence="3">Dimethylsulfoxide oxygenase beta subunit</fullName>
    </submittedName>
</protein>
<keyword evidence="2 4" id="KW-0503">Monooxygenase</keyword>
<keyword evidence="1" id="KW-0560">Oxidoreductase</keyword>
<gene>
    <name evidence="3" type="ORF">EV680_11525</name>
    <name evidence="4" type="ORF">LVJ78_03620</name>
</gene>
<dbReference type="Gene3D" id="1.10.620.20">
    <property type="entry name" value="Ribonucleotide Reductase, subunit A"/>
    <property type="match status" value="1"/>
</dbReference>
<evidence type="ECO:0000256" key="2">
    <source>
        <dbReference type="ARBA" id="ARBA00023033"/>
    </source>
</evidence>
<dbReference type="KEGG" id="usu:LVJ78_03620"/>
<name>A0AAE9GZT5_9NEIS</name>
<dbReference type="InterPro" id="IPR009078">
    <property type="entry name" value="Ferritin-like_SF"/>
</dbReference>
<dbReference type="SUPFAM" id="SSF47240">
    <property type="entry name" value="Ferritin-like"/>
    <property type="match status" value="1"/>
</dbReference>
<dbReference type="AlphaFoldDB" id="A0AAE9GZT5"/>
<dbReference type="Proteomes" id="UP000294721">
    <property type="component" value="Unassembled WGS sequence"/>
</dbReference>
<dbReference type="Pfam" id="PF02332">
    <property type="entry name" value="Phenol_Hydrox"/>
    <property type="match status" value="1"/>
</dbReference>
<dbReference type="InterPro" id="IPR012348">
    <property type="entry name" value="RNR-like"/>
</dbReference>
<evidence type="ECO:0000313" key="3">
    <source>
        <dbReference type="EMBL" id="TCP05969.1"/>
    </source>
</evidence>